<dbReference type="EMBL" id="JBHULN010000011">
    <property type="protein sequence ID" value="MFD2572554.1"/>
    <property type="molecule type" value="Genomic_DNA"/>
</dbReference>
<feature type="domain" description="Secretion system C-terminal sorting" evidence="2">
    <location>
        <begin position="353"/>
        <end position="426"/>
    </location>
</feature>
<gene>
    <name evidence="3" type="ORF">ACFSUS_18085</name>
</gene>
<evidence type="ECO:0000259" key="2">
    <source>
        <dbReference type="Pfam" id="PF18962"/>
    </source>
</evidence>
<dbReference type="NCBIfam" id="TIGR04183">
    <property type="entry name" value="Por_Secre_tail"/>
    <property type="match status" value="1"/>
</dbReference>
<dbReference type="InterPro" id="IPR026444">
    <property type="entry name" value="Secre_tail"/>
</dbReference>
<accession>A0ABW5M788</accession>
<protein>
    <submittedName>
        <fullName evidence="3">T9SS type A sorting domain-containing protein</fullName>
    </submittedName>
</protein>
<name>A0ABW5M788_9BACT</name>
<evidence type="ECO:0000313" key="3">
    <source>
        <dbReference type="EMBL" id="MFD2572554.1"/>
    </source>
</evidence>
<feature type="chain" id="PRO_5046244268" evidence="1">
    <location>
        <begin position="22"/>
        <end position="427"/>
    </location>
</feature>
<organism evidence="3 4">
    <name type="scientific">Spirosoma soli</name>
    <dbReference type="NCBI Taxonomy" id="1770529"/>
    <lineage>
        <taxon>Bacteria</taxon>
        <taxon>Pseudomonadati</taxon>
        <taxon>Bacteroidota</taxon>
        <taxon>Cytophagia</taxon>
        <taxon>Cytophagales</taxon>
        <taxon>Cytophagaceae</taxon>
        <taxon>Spirosoma</taxon>
    </lineage>
</organism>
<feature type="signal peptide" evidence="1">
    <location>
        <begin position="1"/>
        <end position="21"/>
    </location>
</feature>
<keyword evidence="1" id="KW-0732">Signal</keyword>
<comment type="caution">
    <text evidence="3">The sequence shown here is derived from an EMBL/GenBank/DDBJ whole genome shotgun (WGS) entry which is preliminary data.</text>
</comment>
<proteinExistence type="predicted"/>
<reference evidence="4" key="1">
    <citation type="journal article" date="2019" name="Int. J. Syst. Evol. Microbiol.">
        <title>The Global Catalogue of Microorganisms (GCM) 10K type strain sequencing project: providing services to taxonomists for standard genome sequencing and annotation.</title>
        <authorList>
            <consortium name="The Broad Institute Genomics Platform"/>
            <consortium name="The Broad Institute Genome Sequencing Center for Infectious Disease"/>
            <person name="Wu L."/>
            <person name="Ma J."/>
        </authorList>
    </citation>
    <scope>NUCLEOTIDE SEQUENCE [LARGE SCALE GENOMIC DNA]</scope>
    <source>
        <strain evidence="4">KCTC 42805</strain>
    </source>
</reference>
<dbReference type="RefSeq" id="WP_381525074.1">
    <property type="nucleotide sequence ID" value="NZ_JBHULN010000011.1"/>
</dbReference>
<sequence length="427" mass="46245">MKHVYLIGALIWSLTLLAANAQTTYFQQDFSAGGTPATYVSASPDITQVNGLAGLSATITNNAVQFSRPTDSGTGYISRSTDFAGPPTSLHVQFSFEVTSSDVSVTGTSAVIFYVGSGFNSGPQNPPNADVYARIGLALSPAGSGQFQVRTIPSGGGGSTSSSFSGRQTITFAMNNSGFDNFNYVSPTGSLEPLPNDTYDVWVGTSKIFNDQPVLTPGQSISNFKFRLADGVGVMQIGNLLMRDISGSLPVSLLSFTAKPEGDRVQLAWSTTSERDADRFVIERSADLSEFSRVGEVAAKGTTDVRQFYGLTDMQPLRGINYYRLKQIDYDGTAHMFKPVFAIIETDQSVISVYPNPVDTERIHVRLWNVDEASVRLLNQAGQPINSKLERRSGEADLLLDHPLPTGLYWLEVQTNGQKQTTKLLVR</sequence>
<evidence type="ECO:0000313" key="4">
    <source>
        <dbReference type="Proteomes" id="UP001597469"/>
    </source>
</evidence>
<keyword evidence="4" id="KW-1185">Reference proteome</keyword>
<evidence type="ECO:0000256" key="1">
    <source>
        <dbReference type="SAM" id="SignalP"/>
    </source>
</evidence>
<dbReference type="Pfam" id="PF18962">
    <property type="entry name" value="Por_Secre_tail"/>
    <property type="match status" value="1"/>
</dbReference>
<dbReference type="Proteomes" id="UP001597469">
    <property type="component" value="Unassembled WGS sequence"/>
</dbReference>